<evidence type="ECO:0008006" key="4">
    <source>
        <dbReference type="Google" id="ProtNLM"/>
    </source>
</evidence>
<dbReference type="InterPro" id="IPR027417">
    <property type="entry name" value="P-loop_NTPase"/>
</dbReference>
<comment type="caution">
    <text evidence="2">The sequence shown here is derived from an EMBL/GenBank/DDBJ whole genome shotgun (WGS) entry which is preliminary data.</text>
</comment>
<dbReference type="Gene3D" id="3.40.50.300">
    <property type="entry name" value="P-loop containing nucleotide triphosphate hydrolases"/>
    <property type="match status" value="1"/>
</dbReference>
<dbReference type="AlphaFoldDB" id="A0A9X0U6J3"/>
<accession>A0A9X0U6J3</accession>
<sequence>MRSSVSRRLREAMLPTGQHHRRLARQRLAPRSDMTGADRTWAARYAVNDVLYYPRGSQDIGIEKQGYTKVIATQPKDNLLTIQKEDGTTATYNPARLYGVTVYRELEREFAVGDRLSFTAPSKELGVANRDLGTVQRIDKDGQLSVKMDNGKAVSFDANQMRHFDHGYAVTSHSSQGLTAERVMVNLDSHVHADLIKMFASHINTAGATIATGSETEDS</sequence>
<evidence type="ECO:0000313" key="3">
    <source>
        <dbReference type="Proteomes" id="UP000535182"/>
    </source>
</evidence>
<dbReference type="Gene3D" id="2.30.30.940">
    <property type="match status" value="1"/>
</dbReference>
<gene>
    <name evidence="2" type="ORF">HDF14_005170</name>
</gene>
<dbReference type="EMBL" id="JACHEB010000015">
    <property type="protein sequence ID" value="MBB5331523.1"/>
    <property type="molecule type" value="Genomic_DNA"/>
</dbReference>
<evidence type="ECO:0000313" key="2">
    <source>
        <dbReference type="EMBL" id="MBB5331523.1"/>
    </source>
</evidence>
<feature type="region of interest" description="Disordered" evidence="1">
    <location>
        <begin position="1"/>
        <end position="21"/>
    </location>
</feature>
<proteinExistence type="predicted"/>
<protein>
    <recommendedName>
        <fullName evidence="4">UvrD-like helicase C-terminal domain-containing protein</fullName>
    </recommendedName>
</protein>
<organism evidence="2 3">
    <name type="scientific">Tunturiibacter gelidiferens</name>
    <dbReference type="NCBI Taxonomy" id="3069689"/>
    <lineage>
        <taxon>Bacteria</taxon>
        <taxon>Pseudomonadati</taxon>
        <taxon>Acidobacteriota</taxon>
        <taxon>Terriglobia</taxon>
        <taxon>Terriglobales</taxon>
        <taxon>Acidobacteriaceae</taxon>
        <taxon>Tunturiibacter</taxon>
    </lineage>
</organism>
<evidence type="ECO:0000256" key="1">
    <source>
        <dbReference type="SAM" id="MobiDB-lite"/>
    </source>
</evidence>
<dbReference type="SUPFAM" id="SSF52540">
    <property type="entry name" value="P-loop containing nucleoside triphosphate hydrolases"/>
    <property type="match status" value="1"/>
</dbReference>
<reference evidence="2 3" key="1">
    <citation type="submission" date="2020-08" db="EMBL/GenBank/DDBJ databases">
        <title>Genomic Encyclopedia of Type Strains, Phase IV (KMG-V): Genome sequencing to study the core and pangenomes of soil and plant-associated prokaryotes.</title>
        <authorList>
            <person name="Whitman W."/>
        </authorList>
    </citation>
    <scope>NUCLEOTIDE SEQUENCE [LARGE SCALE GENOMIC DNA]</scope>
    <source>
        <strain evidence="2 3">X5P2</strain>
    </source>
</reference>
<dbReference type="RefSeq" id="WP_183981345.1">
    <property type="nucleotide sequence ID" value="NZ_JACHEB010000015.1"/>
</dbReference>
<keyword evidence="3" id="KW-1185">Reference proteome</keyword>
<name>A0A9X0U6J3_9BACT</name>
<dbReference type="Proteomes" id="UP000535182">
    <property type="component" value="Unassembled WGS sequence"/>
</dbReference>